<feature type="domain" description="HTH araC/xylS-type" evidence="4">
    <location>
        <begin position="221"/>
        <end position="319"/>
    </location>
</feature>
<evidence type="ECO:0000256" key="3">
    <source>
        <dbReference type="SAM" id="MobiDB-lite"/>
    </source>
</evidence>
<evidence type="ECO:0000259" key="4">
    <source>
        <dbReference type="PROSITE" id="PS01124"/>
    </source>
</evidence>
<keyword evidence="2" id="KW-0804">Transcription</keyword>
<dbReference type="SMART" id="SM00342">
    <property type="entry name" value="HTH_ARAC"/>
    <property type="match status" value="1"/>
</dbReference>
<dbReference type="InterPro" id="IPR052158">
    <property type="entry name" value="INH-QAR"/>
</dbReference>
<dbReference type="PANTHER" id="PTHR43130">
    <property type="entry name" value="ARAC-FAMILY TRANSCRIPTIONAL REGULATOR"/>
    <property type="match status" value="1"/>
</dbReference>
<dbReference type="Gene3D" id="1.10.10.60">
    <property type="entry name" value="Homeodomain-like"/>
    <property type="match status" value="2"/>
</dbReference>
<evidence type="ECO:0000313" key="5">
    <source>
        <dbReference type="EMBL" id="MRH78210.1"/>
    </source>
</evidence>
<evidence type="ECO:0000313" key="6">
    <source>
        <dbReference type="Proteomes" id="UP000433788"/>
    </source>
</evidence>
<dbReference type="GO" id="GO:0003700">
    <property type="term" value="F:DNA-binding transcription factor activity"/>
    <property type="evidence" value="ECO:0007669"/>
    <property type="project" value="InterPro"/>
</dbReference>
<organism evidence="5 6">
    <name type="scientific">Spiribacter salilacus</name>
    <dbReference type="NCBI Taxonomy" id="2664894"/>
    <lineage>
        <taxon>Bacteria</taxon>
        <taxon>Pseudomonadati</taxon>
        <taxon>Pseudomonadota</taxon>
        <taxon>Gammaproteobacteria</taxon>
        <taxon>Chromatiales</taxon>
        <taxon>Ectothiorhodospiraceae</taxon>
        <taxon>Spiribacter</taxon>
    </lineage>
</organism>
<dbReference type="Pfam" id="PF01965">
    <property type="entry name" value="DJ-1_PfpI"/>
    <property type="match status" value="1"/>
</dbReference>
<name>A0A6N7QRK3_9GAMM</name>
<dbReference type="CDD" id="cd03136">
    <property type="entry name" value="GATase1_AraC_ArgR_like"/>
    <property type="match status" value="1"/>
</dbReference>
<dbReference type="SUPFAM" id="SSF52317">
    <property type="entry name" value="Class I glutamine amidotransferase-like"/>
    <property type="match status" value="1"/>
</dbReference>
<keyword evidence="6" id="KW-1185">Reference proteome</keyword>
<dbReference type="InterPro" id="IPR029062">
    <property type="entry name" value="Class_I_gatase-like"/>
</dbReference>
<dbReference type="AlphaFoldDB" id="A0A6N7QRK3"/>
<dbReference type="GO" id="GO:0043565">
    <property type="term" value="F:sequence-specific DNA binding"/>
    <property type="evidence" value="ECO:0007669"/>
    <property type="project" value="InterPro"/>
</dbReference>
<feature type="region of interest" description="Disordered" evidence="3">
    <location>
        <begin position="307"/>
        <end position="340"/>
    </location>
</feature>
<dbReference type="InterPro" id="IPR009057">
    <property type="entry name" value="Homeodomain-like_sf"/>
</dbReference>
<dbReference type="InterPro" id="IPR002818">
    <property type="entry name" value="DJ-1/PfpI"/>
</dbReference>
<dbReference type="EMBL" id="WJPP01000003">
    <property type="protein sequence ID" value="MRH78210.1"/>
    <property type="molecule type" value="Genomic_DNA"/>
</dbReference>
<dbReference type="Proteomes" id="UP000433788">
    <property type="component" value="Unassembled WGS sequence"/>
</dbReference>
<protein>
    <submittedName>
        <fullName evidence="5">Helix-turn-helix domain-containing protein</fullName>
    </submittedName>
</protein>
<comment type="caution">
    <text evidence="5">The sequence shown here is derived from an EMBL/GenBank/DDBJ whole genome shotgun (WGS) entry which is preliminary data.</text>
</comment>
<dbReference type="Pfam" id="PF12833">
    <property type="entry name" value="HTH_18"/>
    <property type="match status" value="1"/>
</dbReference>
<keyword evidence="1" id="KW-0805">Transcription regulation</keyword>
<reference evidence="5 6" key="1">
    <citation type="submission" date="2019-11" db="EMBL/GenBank/DDBJ databases">
        <authorList>
            <person name="Zhang X.Y."/>
        </authorList>
    </citation>
    <scope>NUCLEOTIDE SEQUENCE [LARGE SCALE GENOMIC DNA]</scope>
    <source>
        <strain evidence="5 6">C176</strain>
    </source>
</reference>
<dbReference type="PANTHER" id="PTHR43130:SF3">
    <property type="entry name" value="HTH-TYPE TRANSCRIPTIONAL REGULATOR RV1931C"/>
    <property type="match status" value="1"/>
</dbReference>
<evidence type="ECO:0000256" key="2">
    <source>
        <dbReference type="ARBA" id="ARBA00023163"/>
    </source>
</evidence>
<sequence length="340" mass="38381">MTDSGLPYRVAFLLVPGYSQLAFSSAIEPLRMANQLAGVEHYQYHLISKDGRPVVASNSVRTAVDHPMGQEPAVDLVIVCGGVDIETQSDREMLAWLRRLARRGTALGSVCTGGFLLAQAGVLEGYRCTLHWEHISGIYETLLFPRTIFTSELFVMDRDRLTSSGGMAPLDMMLNLITRQHGIDLAEAISEEFMHERIREFSERQRIPLRVRLGTSQPKLVEVVTLMEANIHEPLSLDELASHANTSRRQLERLFRRYLGCTPTRYYLELRLTRARQLLLQTDMPITDIAMACGFVSPPHFTKCYHDRHGHSPSAERRARRERLTAGPPETTAAVPDHDF</sequence>
<evidence type="ECO:0000256" key="1">
    <source>
        <dbReference type="ARBA" id="ARBA00023015"/>
    </source>
</evidence>
<dbReference type="SUPFAM" id="SSF46689">
    <property type="entry name" value="Homeodomain-like"/>
    <property type="match status" value="2"/>
</dbReference>
<dbReference type="Gene3D" id="3.40.50.880">
    <property type="match status" value="1"/>
</dbReference>
<accession>A0A6N7QRK3</accession>
<proteinExistence type="predicted"/>
<dbReference type="RefSeq" id="WP_153719276.1">
    <property type="nucleotide sequence ID" value="NZ_WJPP01000003.1"/>
</dbReference>
<feature type="compositionally biased region" description="Basic and acidic residues" evidence="3">
    <location>
        <begin position="314"/>
        <end position="324"/>
    </location>
</feature>
<dbReference type="InterPro" id="IPR018060">
    <property type="entry name" value="HTH_AraC"/>
</dbReference>
<gene>
    <name evidence="5" type="ORF">GH984_05770</name>
</gene>
<dbReference type="PROSITE" id="PS01124">
    <property type="entry name" value="HTH_ARAC_FAMILY_2"/>
    <property type="match status" value="1"/>
</dbReference>